<keyword evidence="16" id="KW-0675">Receptor</keyword>
<keyword evidence="13" id="KW-0732">Signal</keyword>
<dbReference type="Pfam" id="PF00593">
    <property type="entry name" value="TonB_dep_Rec_b-barrel"/>
    <property type="match status" value="1"/>
</dbReference>
<dbReference type="InterPro" id="IPR039426">
    <property type="entry name" value="TonB-dep_rcpt-like"/>
</dbReference>
<evidence type="ECO:0000256" key="10">
    <source>
        <dbReference type="ARBA" id="ARBA00023237"/>
    </source>
</evidence>
<dbReference type="Pfam" id="PF07715">
    <property type="entry name" value="Plug"/>
    <property type="match status" value="1"/>
</dbReference>
<feature type="domain" description="TonB-dependent receptor plug" evidence="15">
    <location>
        <begin position="56"/>
        <end position="161"/>
    </location>
</feature>
<evidence type="ECO:0000259" key="14">
    <source>
        <dbReference type="Pfam" id="PF00593"/>
    </source>
</evidence>
<dbReference type="AlphaFoldDB" id="A0A7W6BZW9"/>
<keyword evidence="4" id="KW-0410">Iron transport</keyword>
<dbReference type="RefSeq" id="WP_183615877.1">
    <property type="nucleotide sequence ID" value="NZ_JACIDY010000001.1"/>
</dbReference>
<dbReference type="InterPro" id="IPR012910">
    <property type="entry name" value="Plug_dom"/>
</dbReference>
<evidence type="ECO:0000256" key="8">
    <source>
        <dbReference type="ARBA" id="ARBA00023077"/>
    </source>
</evidence>
<feature type="domain" description="TonB-dependent receptor-like beta-barrel" evidence="14">
    <location>
        <begin position="314"/>
        <end position="755"/>
    </location>
</feature>
<dbReference type="Proteomes" id="UP000561459">
    <property type="component" value="Unassembled WGS sequence"/>
</dbReference>
<keyword evidence="9 11" id="KW-0472">Membrane</keyword>
<comment type="caution">
    <text evidence="16">The sequence shown here is derived from an EMBL/GenBank/DDBJ whole genome shotgun (WGS) entry which is preliminary data.</text>
</comment>
<dbReference type="PROSITE" id="PS52016">
    <property type="entry name" value="TONB_DEPENDENT_REC_3"/>
    <property type="match status" value="1"/>
</dbReference>
<dbReference type="SUPFAM" id="SSF56935">
    <property type="entry name" value="Porins"/>
    <property type="match status" value="1"/>
</dbReference>
<feature type="chain" id="PRO_5030877317" evidence="13">
    <location>
        <begin position="28"/>
        <end position="793"/>
    </location>
</feature>
<evidence type="ECO:0000256" key="5">
    <source>
        <dbReference type="ARBA" id="ARBA00022692"/>
    </source>
</evidence>
<evidence type="ECO:0000256" key="6">
    <source>
        <dbReference type="ARBA" id="ARBA00023004"/>
    </source>
</evidence>
<keyword evidence="5 11" id="KW-0812">Transmembrane</keyword>
<keyword evidence="6" id="KW-0408">Iron</keyword>
<evidence type="ECO:0000256" key="11">
    <source>
        <dbReference type="PROSITE-ProRule" id="PRU01360"/>
    </source>
</evidence>
<dbReference type="PANTHER" id="PTHR32552:SF81">
    <property type="entry name" value="TONB-DEPENDENT OUTER MEMBRANE RECEPTOR"/>
    <property type="match status" value="1"/>
</dbReference>
<organism evidence="16 17">
    <name type="scientific">Novosphingobium fluoreni</name>
    <dbReference type="NCBI Taxonomy" id="1391222"/>
    <lineage>
        <taxon>Bacteria</taxon>
        <taxon>Pseudomonadati</taxon>
        <taxon>Pseudomonadota</taxon>
        <taxon>Alphaproteobacteria</taxon>
        <taxon>Sphingomonadales</taxon>
        <taxon>Sphingomonadaceae</taxon>
        <taxon>Novosphingobium</taxon>
    </lineage>
</organism>
<sequence length="793" mass="86122">MTFKCKHLVTVSAVSLSMVAFIVPAIAQDAATSDTSASDSQLADIVVTARKFGESAQSLPIAVAAFSGAELQNRVVLNVQDLQTVTPGLTISNSSTGGSPVFAIRGTATELGIDGGVAVYQNDVPVISTFGIVNAFYDISAIEVLKGPQGTQFGTNTTGGTITVRTNLPTKNFEGYIKAGYGNYNRRELEGMINLPVNDVLAFRFAGNYVKRDGYVRNLAAADGIPNRFSNEDHYSLRGTMSLDSGPIRSDLILDYYNRDEAPTAQVPLALFPSAGGVDLAKFGARTGTRKTIYVGPDLSGVRKPFIGRAKLFGLEHLLQMELSDNLSIRNVLGFRHDSLLTSEESSGTTITQVHTRNVTTTDQWTDDITLQYKGMDGRLRANLGGYFSMLNRDQGLNSPVVQGTFLTLLQLPLVANLNSYEQKDTNSKAVYSNADFDLTESLNISGGVRYNWDRVSSIVTQSQGIGLPDFGERFFLAPDRVCNFPALAGYVDKDLTTCFGRRSAKFKAPSWNVTVSNKFGPGVLGYAKVSHGYLAGGTNFTIREVPFYNPEKTTMFEGGLKADWRAAGRPIRTNIALYYGRTSNKQVFYNYNYDDGGAGFGVFNAAKLEVYGLDFEMRYSPFEGFTLDGSYNYIHSKFKEFGFPAVGGNGDGKTGTTLVPPVDLSGATPAQTPKHQFNIAASYDLPLDENVGKVTATVSGYYTSKITQTNVFTPYNASFGADFNVIKSYFLANASLNWKNALGSPVSGQLWIRNIFDRNYLTARSTQFQAFGYATGIFGAPRTYGGSLTVTF</sequence>
<name>A0A7W6BZW9_9SPHN</name>
<keyword evidence="7" id="KW-0406">Ion transport</keyword>
<keyword evidence="10 11" id="KW-0998">Cell outer membrane</keyword>
<keyword evidence="3 11" id="KW-1134">Transmembrane beta strand</keyword>
<dbReference type="EMBL" id="JACIDY010000001">
    <property type="protein sequence ID" value="MBB3939099.1"/>
    <property type="molecule type" value="Genomic_DNA"/>
</dbReference>
<keyword evidence="8 12" id="KW-0798">TonB box</keyword>
<reference evidence="16 17" key="1">
    <citation type="submission" date="2020-08" db="EMBL/GenBank/DDBJ databases">
        <title>Genomic Encyclopedia of Type Strains, Phase IV (KMG-IV): sequencing the most valuable type-strain genomes for metagenomic binning, comparative biology and taxonomic classification.</title>
        <authorList>
            <person name="Goeker M."/>
        </authorList>
    </citation>
    <scope>NUCLEOTIDE SEQUENCE [LARGE SCALE GENOMIC DNA]</scope>
    <source>
        <strain evidence="16 17">DSM 27568</strain>
    </source>
</reference>
<feature type="signal peptide" evidence="13">
    <location>
        <begin position="1"/>
        <end position="27"/>
    </location>
</feature>
<evidence type="ECO:0000256" key="1">
    <source>
        <dbReference type="ARBA" id="ARBA00004571"/>
    </source>
</evidence>
<dbReference type="PANTHER" id="PTHR32552">
    <property type="entry name" value="FERRICHROME IRON RECEPTOR-RELATED"/>
    <property type="match status" value="1"/>
</dbReference>
<keyword evidence="17" id="KW-1185">Reference proteome</keyword>
<comment type="similarity">
    <text evidence="11 12">Belongs to the TonB-dependent receptor family.</text>
</comment>
<dbReference type="GO" id="GO:0009279">
    <property type="term" value="C:cell outer membrane"/>
    <property type="evidence" value="ECO:0007669"/>
    <property type="project" value="UniProtKB-SubCell"/>
</dbReference>
<proteinExistence type="inferred from homology"/>
<evidence type="ECO:0000256" key="3">
    <source>
        <dbReference type="ARBA" id="ARBA00022452"/>
    </source>
</evidence>
<dbReference type="Gene3D" id="2.40.170.20">
    <property type="entry name" value="TonB-dependent receptor, beta-barrel domain"/>
    <property type="match status" value="1"/>
</dbReference>
<dbReference type="GO" id="GO:0006826">
    <property type="term" value="P:iron ion transport"/>
    <property type="evidence" value="ECO:0007669"/>
    <property type="project" value="UniProtKB-KW"/>
</dbReference>
<dbReference type="InterPro" id="IPR036942">
    <property type="entry name" value="Beta-barrel_TonB_sf"/>
</dbReference>
<protein>
    <submittedName>
        <fullName evidence="16">Outer membrane receptor protein involved in Fe transport</fullName>
    </submittedName>
</protein>
<evidence type="ECO:0000256" key="12">
    <source>
        <dbReference type="RuleBase" id="RU003357"/>
    </source>
</evidence>
<keyword evidence="2 11" id="KW-0813">Transport</keyword>
<evidence type="ECO:0000256" key="13">
    <source>
        <dbReference type="SAM" id="SignalP"/>
    </source>
</evidence>
<accession>A0A7W6BZW9</accession>
<gene>
    <name evidence="16" type="ORF">GGR39_000728</name>
</gene>
<evidence type="ECO:0000256" key="4">
    <source>
        <dbReference type="ARBA" id="ARBA00022496"/>
    </source>
</evidence>
<dbReference type="InterPro" id="IPR000531">
    <property type="entry name" value="Beta-barrel_TonB"/>
</dbReference>
<evidence type="ECO:0000256" key="9">
    <source>
        <dbReference type="ARBA" id="ARBA00023136"/>
    </source>
</evidence>
<comment type="subcellular location">
    <subcellularLocation>
        <location evidence="1 11">Cell outer membrane</location>
        <topology evidence="1 11">Multi-pass membrane protein</topology>
    </subcellularLocation>
</comment>
<evidence type="ECO:0000256" key="7">
    <source>
        <dbReference type="ARBA" id="ARBA00023065"/>
    </source>
</evidence>
<evidence type="ECO:0000313" key="16">
    <source>
        <dbReference type="EMBL" id="MBB3939099.1"/>
    </source>
</evidence>
<evidence type="ECO:0000313" key="17">
    <source>
        <dbReference type="Proteomes" id="UP000561459"/>
    </source>
</evidence>
<evidence type="ECO:0000256" key="2">
    <source>
        <dbReference type="ARBA" id="ARBA00022448"/>
    </source>
</evidence>
<evidence type="ECO:0000259" key="15">
    <source>
        <dbReference type="Pfam" id="PF07715"/>
    </source>
</evidence>